<dbReference type="Proteomes" id="UP000092444">
    <property type="component" value="Unassembled WGS sequence"/>
</dbReference>
<evidence type="ECO:0000313" key="2">
    <source>
        <dbReference type="Proteomes" id="UP000092444"/>
    </source>
</evidence>
<accession>A0A1B0FNP2</accession>
<evidence type="ECO:0000313" key="1">
    <source>
        <dbReference type="EnsemblMetazoa" id="GMOY005518-PA"/>
    </source>
</evidence>
<dbReference type="EnsemblMetazoa" id="GMOY005518-RA">
    <property type="protein sequence ID" value="GMOY005518-PA"/>
    <property type="gene ID" value="GMOY005518"/>
</dbReference>
<dbReference type="AlphaFoldDB" id="A0A1B0FNP2"/>
<dbReference type="EMBL" id="CCAG010019910">
    <property type="status" value="NOT_ANNOTATED_CDS"/>
    <property type="molecule type" value="Genomic_DNA"/>
</dbReference>
<name>A0A1B0FNP2_GLOMM</name>
<proteinExistence type="predicted"/>
<sequence length="219" mass="25667">MHRIFENIKPSSSCPMIKSVSSPELSQLRSPTHSILLEPNTKIDPQEDIYPLCLYQPLQFSEDFPDSLGSNAAPLSMQSLDEVSSDYYRKNYSNYNFITCDKSKIYWQMNQVFNKRLQDIDNNEENSLELKLVAYQEWLDILLQIYDSAVTHIEELETKMAERLDYLRHNNYNSLVKVVYYNDNWDFRGLSLETISGVADPSRETLRIDDEETERKVNL</sequence>
<reference evidence="1" key="1">
    <citation type="submission" date="2020-05" db="UniProtKB">
        <authorList>
            <consortium name="EnsemblMetazoa"/>
        </authorList>
    </citation>
    <scope>IDENTIFICATION</scope>
    <source>
        <strain evidence="1">Yale</strain>
    </source>
</reference>
<keyword evidence="2" id="KW-1185">Reference proteome</keyword>
<dbReference type="PhylomeDB" id="A0A1B0FNP2"/>
<protein>
    <submittedName>
        <fullName evidence="1">Uncharacterized protein</fullName>
    </submittedName>
</protein>
<dbReference type="STRING" id="37546.A0A1B0FNP2"/>
<organism evidence="1 2">
    <name type="scientific">Glossina morsitans morsitans</name>
    <name type="common">Savannah tsetse fly</name>
    <dbReference type="NCBI Taxonomy" id="37546"/>
    <lineage>
        <taxon>Eukaryota</taxon>
        <taxon>Metazoa</taxon>
        <taxon>Ecdysozoa</taxon>
        <taxon>Arthropoda</taxon>
        <taxon>Hexapoda</taxon>
        <taxon>Insecta</taxon>
        <taxon>Pterygota</taxon>
        <taxon>Neoptera</taxon>
        <taxon>Endopterygota</taxon>
        <taxon>Diptera</taxon>
        <taxon>Brachycera</taxon>
        <taxon>Muscomorpha</taxon>
        <taxon>Hippoboscoidea</taxon>
        <taxon>Glossinidae</taxon>
        <taxon>Glossina</taxon>
    </lineage>
</organism>
<dbReference type="VEuPathDB" id="VectorBase:GMOY005518"/>